<dbReference type="EMBL" id="JADCNL010000007">
    <property type="protein sequence ID" value="KAG0472945.1"/>
    <property type="molecule type" value="Genomic_DNA"/>
</dbReference>
<sequence>MENANPGSCGKFDRIANWLGASVASAFFASLEQLSCINLSTSENDDEDEVNDYPLVPAAQVVFNCLEEDEKLPPV</sequence>
<dbReference type="PANTHER" id="PTHR34061">
    <property type="entry name" value="PROTEIN, PUTATIVE-RELATED"/>
    <property type="match status" value="1"/>
</dbReference>
<gene>
    <name evidence="1" type="ORF">HPP92_014802</name>
</gene>
<comment type="caution">
    <text evidence="1">The sequence shown here is derived from an EMBL/GenBank/DDBJ whole genome shotgun (WGS) entry which is preliminary data.</text>
</comment>
<accession>A0A835UUG4</accession>
<name>A0A835UUG4_VANPL</name>
<dbReference type="Proteomes" id="UP000636800">
    <property type="component" value="Chromosome 7"/>
</dbReference>
<protein>
    <submittedName>
        <fullName evidence="1">Uncharacterized protein</fullName>
    </submittedName>
</protein>
<dbReference type="OrthoDB" id="418274at2759"/>
<organism evidence="1 2">
    <name type="scientific">Vanilla planifolia</name>
    <name type="common">Vanilla</name>
    <dbReference type="NCBI Taxonomy" id="51239"/>
    <lineage>
        <taxon>Eukaryota</taxon>
        <taxon>Viridiplantae</taxon>
        <taxon>Streptophyta</taxon>
        <taxon>Embryophyta</taxon>
        <taxon>Tracheophyta</taxon>
        <taxon>Spermatophyta</taxon>
        <taxon>Magnoliopsida</taxon>
        <taxon>Liliopsida</taxon>
        <taxon>Asparagales</taxon>
        <taxon>Orchidaceae</taxon>
        <taxon>Vanilloideae</taxon>
        <taxon>Vanilleae</taxon>
        <taxon>Vanilla</taxon>
    </lineage>
</organism>
<proteinExistence type="predicted"/>
<dbReference type="AlphaFoldDB" id="A0A835UUG4"/>
<evidence type="ECO:0000313" key="1">
    <source>
        <dbReference type="EMBL" id="KAG0472945.1"/>
    </source>
</evidence>
<keyword evidence="2" id="KW-1185">Reference proteome</keyword>
<evidence type="ECO:0000313" key="2">
    <source>
        <dbReference type="Proteomes" id="UP000636800"/>
    </source>
</evidence>
<reference evidence="1 2" key="1">
    <citation type="journal article" date="2020" name="Nat. Food">
        <title>A phased Vanilla planifolia genome enables genetic improvement of flavour and production.</title>
        <authorList>
            <person name="Hasing T."/>
            <person name="Tang H."/>
            <person name="Brym M."/>
            <person name="Khazi F."/>
            <person name="Huang T."/>
            <person name="Chambers A.H."/>
        </authorList>
    </citation>
    <scope>NUCLEOTIDE SEQUENCE [LARGE SCALE GENOMIC DNA]</scope>
    <source>
        <tissue evidence="1">Leaf</tissue>
    </source>
</reference>
<dbReference type="PANTHER" id="PTHR34061:SF11">
    <property type="entry name" value="PROTEIN, PUTATIVE-RELATED"/>
    <property type="match status" value="1"/>
</dbReference>